<dbReference type="OrthoDB" id="9784984at2"/>
<reference evidence="7 8" key="1">
    <citation type="journal article" date="2009" name="Int. J. Syst. Evol. Microbiol.">
        <title>Paenibacillus contaminans sp. nov., isolated from a contaminated laboratory plate.</title>
        <authorList>
            <person name="Chou J.H."/>
            <person name="Lee J.H."/>
            <person name="Lin M.C."/>
            <person name="Chang P.S."/>
            <person name="Arun A.B."/>
            <person name="Young C.C."/>
            <person name="Chen W.M."/>
        </authorList>
    </citation>
    <scope>NUCLEOTIDE SEQUENCE [LARGE SCALE GENOMIC DNA]</scope>
    <source>
        <strain evidence="7 8">CKOBP-6</strain>
    </source>
</reference>
<dbReference type="GO" id="GO:0016987">
    <property type="term" value="F:sigma factor activity"/>
    <property type="evidence" value="ECO:0007669"/>
    <property type="project" value="UniProtKB-KW"/>
</dbReference>
<accession>A0A329MG37</accession>
<dbReference type="Gene3D" id="1.10.10.10">
    <property type="entry name" value="Winged helix-like DNA-binding domain superfamily/Winged helix DNA-binding domain"/>
    <property type="match status" value="1"/>
</dbReference>
<proteinExistence type="inferred from homology"/>
<dbReference type="Gene3D" id="1.10.1740.10">
    <property type="match status" value="1"/>
</dbReference>
<dbReference type="GO" id="GO:0006352">
    <property type="term" value="P:DNA-templated transcription initiation"/>
    <property type="evidence" value="ECO:0007669"/>
    <property type="project" value="InterPro"/>
</dbReference>
<dbReference type="InterPro" id="IPR013249">
    <property type="entry name" value="RNA_pol_sigma70_r4_t2"/>
</dbReference>
<evidence type="ECO:0000259" key="5">
    <source>
        <dbReference type="Pfam" id="PF04542"/>
    </source>
</evidence>
<keyword evidence="3" id="KW-0731">Sigma factor</keyword>
<dbReference type="Pfam" id="PF04542">
    <property type="entry name" value="Sigma70_r2"/>
    <property type="match status" value="1"/>
</dbReference>
<dbReference type="InterPro" id="IPR039425">
    <property type="entry name" value="RNA_pol_sigma-70-like"/>
</dbReference>
<feature type="domain" description="RNA polymerase sigma-70 region 2" evidence="5">
    <location>
        <begin position="24"/>
        <end position="91"/>
    </location>
</feature>
<dbReference type="AlphaFoldDB" id="A0A329MG37"/>
<dbReference type="SUPFAM" id="SSF88946">
    <property type="entry name" value="Sigma2 domain of RNA polymerase sigma factors"/>
    <property type="match status" value="1"/>
</dbReference>
<evidence type="ECO:0000256" key="4">
    <source>
        <dbReference type="ARBA" id="ARBA00023163"/>
    </source>
</evidence>
<evidence type="ECO:0000256" key="1">
    <source>
        <dbReference type="ARBA" id="ARBA00010641"/>
    </source>
</evidence>
<keyword evidence="8" id="KW-1185">Reference proteome</keyword>
<dbReference type="InterPro" id="IPR014284">
    <property type="entry name" value="RNA_pol_sigma-70_dom"/>
</dbReference>
<dbReference type="EMBL" id="QMFB01000018">
    <property type="protein sequence ID" value="RAV17653.1"/>
    <property type="molecule type" value="Genomic_DNA"/>
</dbReference>
<dbReference type="CDD" id="cd06171">
    <property type="entry name" value="Sigma70_r4"/>
    <property type="match status" value="1"/>
</dbReference>
<evidence type="ECO:0000256" key="2">
    <source>
        <dbReference type="ARBA" id="ARBA00023015"/>
    </source>
</evidence>
<keyword evidence="4" id="KW-0804">Transcription</keyword>
<dbReference type="SUPFAM" id="SSF88659">
    <property type="entry name" value="Sigma3 and sigma4 domains of RNA polymerase sigma factors"/>
    <property type="match status" value="1"/>
</dbReference>
<evidence type="ECO:0000313" key="7">
    <source>
        <dbReference type="EMBL" id="RAV17653.1"/>
    </source>
</evidence>
<comment type="caution">
    <text evidence="7">The sequence shown here is derived from an EMBL/GenBank/DDBJ whole genome shotgun (WGS) entry which is preliminary data.</text>
</comment>
<gene>
    <name evidence="7" type="ORF">DQG23_26335</name>
</gene>
<evidence type="ECO:0000256" key="3">
    <source>
        <dbReference type="ARBA" id="ARBA00023082"/>
    </source>
</evidence>
<name>A0A329MG37_9BACL</name>
<dbReference type="Pfam" id="PF08281">
    <property type="entry name" value="Sigma70_r4_2"/>
    <property type="match status" value="1"/>
</dbReference>
<feature type="domain" description="RNA polymerase sigma factor 70 region 4 type 2" evidence="6">
    <location>
        <begin position="125"/>
        <end position="175"/>
    </location>
</feature>
<sequence length="201" mass="24193">MEHLTDEELAEEVRQGRQDAYRMLVKRHQTYVYTLILRMVEHPETAEDLSQEVFLKLYRTLVQYRGESKFTTWLYRLTVNLVQDYRRSQRRKPLEAMLDKVRNWFGDRSAEPEQQVVRQEEQSDMQALLASLPDKYRIIMYLYHYKQLSYQEIADIMQLPLKTVETRLYRGKTMLKQKWIEVNGNESEAPERARASAVRKP</sequence>
<dbReference type="GO" id="GO:0003677">
    <property type="term" value="F:DNA binding"/>
    <property type="evidence" value="ECO:0007669"/>
    <property type="project" value="InterPro"/>
</dbReference>
<dbReference type="Proteomes" id="UP000250369">
    <property type="component" value="Unassembled WGS sequence"/>
</dbReference>
<protein>
    <submittedName>
        <fullName evidence="7">RNA polymerase sigma factor</fullName>
    </submittedName>
</protein>
<dbReference type="InterPro" id="IPR013324">
    <property type="entry name" value="RNA_pol_sigma_r3/r4-like"/>
</dbReference>
<evidence type="ECO:0000259" key="6">
    <source>
        <dbReference type="Pfam" id="PF08281"/>
    </source>
</evidence>
<dbReference type="PANTHER" id="PTHR43133:SF51">
    <property type="entry name" value="RNA POLYMERASE SIGMA FACTOR"/>
    <property type="match status" value="1"/>
</dbReference>
<dbReference type="InterPro" id="IPR036388">
    <property type="entry name" value="WH-like_DNA-bd_sf"/>
</dbReference>
<dbReference type="PANTHER" id="PTHR43133">
    <property type="entry name" value="RNA POLYMERASE ECF-TYPE SIGMA FACTO"/>
    <property type="match status" value="1"/>
</dbReference>
<dbReference type="RefSeq" id="WP_113034018.1">
    <property type="nucleotide sequence ID" value="NZ_QMFB01000018.1"/>
</dbReference>
<dbReference type="NCBIfam" id="TIGR02937">
    <property type="entry name" value="sigma70-ECF"/>
    <property type="match status" value="1"/>
</dbReference>
<keyword evidence="2" id="KW-0805">Transcription regulation</keyword>
<dbReference type="InterPro" id="IPR007627">
    <property type="entry name" value="RNA_pol_sigma70_r2"/>
</dbReference>
<comment type="similarity">
    <text evidence="1">Belongs to the sigma-70 factor family. ECF subfamily.</text>
</comment>
<evidence type="ECO:0000313" key="8">
    <source>
        <dbReference type="Proteomes" id="UP000250369"/>
    </source>
</evidence>
<dbReference type="InterPro" id="IPR013325">
    <property type="entry name" value="RNA_pol_sigma_r2"/>
</dbReference>
<organism evidence="7 8">
    <name type="scientific">Paenibacillus contaminans</name>
    <dbReference type="NCBI Taxonomy" id="450362"/>
    <lineage>
        <taxon>Bacteria</taxon>
        <taxon>Bacillati</taxon>
        <taxon>Bacillota</taxon>
        <taxon>Bacilli</taxon>
        <taxon>Bacillales</taxon>
        <taxon>Paenibacillaceae</taxon>
        <taxon>Paenibacillus</taxon>
    </lineage>
</organism>